<dbReference type="RefSeq" id="WP_229115405.1">
    <property type="nucleotide sequence ID" value="NZ_CP064787.1"/>
</dbReference>
<keyword evidence="2" id="KW-0472">Membrane</keyword>
<evidence type="ECO:0000313" key="4">
    <source>
        <dbReference type="Proteomes" id="UP000663525"/>
    </source>
</evidence>
<evidence type="ECO:0000313" key="3">
    <source>
        <dbReference type="EMBL" id="QSG05580.1"/>
    </source>
</evidence>
<gene>
    <name evidence="3" type="ORF">HSR121_1234</name>
</gene>
<dbReference type="GeneID" id="68854846"/>
<evidence type="ECO:0000256" key="1">
    <source>
        <dbReference type="SAM" id="MobiDB-lite"/>
    </source>
</evidence>
<sequence length="247" mass="26520">MQTDSGQPDERRGVREQFRTAMISGLAITVPILVTLFVFNFAMNLLLDSVGPLAELLRMVGVGGGLAPDVAALVTLLVIVFVVGFATERSRASRRIERAFNRTVSAIPGIGAVYSSFNEMSSLLLDSEVQSFREVKLVEYPTEGSYCVAFVTAETSQNIRDATGIEGMTTLYLPMAPNPVMGGFVVHVDDERVYDIDMTVEEGMRSLVTSGVAVNSAEDVPIEDVPAAGDQSIVESASQRISGSDSE</sequence>
<dbReference type="AlphaFoldDB" id="A0A897MTW7"/>
<protein>
    <submittedName>
        <fullName evidence="3">Putative membrane protein</fullName>
    </submittedName>
</protein>
<evidence type="ECO:0000256" key="2">
    <source>
        <dbReference type="SAM" id="Phobius"/>
    </source>
</evidence>
<keyword evidence="2" id="KW-1133">Transmembrane helix</keyword>
<reference evidence="3" key="1">
    <citation type="submission" date="2020-11" db="EMBL/GenBank/DDBJ databases">
        <title>Carbohydrate-dependent, anaerobic sulfur respiration: A novel catabolism in halophilic archaea.</title>
        <authorList>
            <person name="Sorokin D.Y."/>
            <person name="Messina E."/>
            <person name="Smedile F."/>
            <person name="La Cono V."/>
            <person name="Hallsworth J.E."/>
            <person name="Yakimov M.M."/>
        </authorList>
    </citation>
    <scope>NUCLEOTIDE SEQUENCE</scope>
    <source>
        <strain evidence="3">HSR12-1</strain>
    </source>
</reference>
<feature type="compositionally biased region" description="Polar residues" evidence="1">
    <location>
        <begin position="233"/>
        <end position="247"/>
    </location>
</feature>
<dbReference type="PANTHER" id="PTHR31876">
    <property type="entry name" value="COV-LIKE PROTEIN 1"/>
    <property type="match status" value="1"/>
</dbReference>
<dbReference type="PANTHER" id="PTHR31876:SF26">
    <property type="entry name" value="PROTEIN LIKE COV 2"/>
    <property type="match status" value="1"/>
</dbReference>
<keyword evidence="2" id="KW-0812">Transmembrane</keyword>
<accession>A0A897MTW7</accession>
<name>A0A897MTW7_9EURY</name>
<proteinExistence type="predicted"/>
<feature type="transmembrane region" description="Helical" evidence="2">
    <location>
        <begin position="66"/>
        <end position="87"/>
    </location>
</feature>
<dbReference type="EMBL" id="CP064787">
    <property type="protein sequence ID" value="QSG05580.1"/>
    <property type="molecule type" value="Genomic_DNA"/>
</dbReference>
<dbReference type="Pfam" id="PF04367">
    <property type="entry name" value="DUF502"/>
    <property type="match status" value="1"/>
</dbReference>
<feature type="region of interest" description="Disordered" evidence="1">
    <location>
        <begin position="224"/>
        <end position="247"/>
    </location>
</feature>
<feature type="transmembrane region" description="Helical" evidence="2">
    <location>
        <begin position="21"/>
        <end position="46"/>
    </location>
</feature>
<dbReference type="InterPro" id="IPR007462">
    <property type="entry name" value="COV1-like"/>
</dbReference>
<organism evidence="3 4">
    <name type="scientific">Halapricum desulfuricans</name>
    <dbReference type="NCBI Taxonomy" id="2841257"/>
    <lineage>
        <taxon>Archaea</taxon>
        <taxon>Methanobacteriati</taxon>
        <taxon>Methanobacteriota</taxon>
        <taxon>Stenosarchaea group</taxon>
        <taxon>Halobacteria</taxon>
        <taxon>Halobacteriales</taxon>
        <taxon>Haloarculaceae</taxon>
        <taxon>Halapricum</taxon>
    </lineage>
</organism>
<dbReference type="Proteomes" id="UP000663525">
    <property type="component" value="Chromosome"/>
</dbReference>